<dbReference type="EMBL" id="BX284604">
    <property type="protein sequence ID" value="CAB05144.1"/>
    <property type="molecule type" value="Genomic_DNA"/>
</dbReference>
<accession>G5EBR2</accession>
<protein>
    <submittedName>
        <fullName evidence="3">Serpentine Receptor, class H</fullName>
    </submittedName>
</protein>
<feature type="transmembrane region" description="Helical" evidence="1">
    <location>
        <begin position="269"/>
        <end position="293"/>
    </location>
</feature>
<evidence type="ECO:0000313" key="6">
    <source>
        <dbReference type="WormBase" id="C35D6.2"/>
    </source>
</evidence>
<dbReference type="KEGG" id="cel:CELE_C35D6.2"/>
<keyword evidence="1" id="KW-0812">Transmembrane</keyword>
<evidence type="ECO:0000313" key="2">
    <source>
        <dbReference type="EMBL" id="CAB05144.1"/>
    </source>
</evidence>
<keyword evidence="1" id="KW-1133">Transmembrane helix</keyword>
<feature type="transmembrane region" description="Helical" evidence="1">
    <location>
        <begin position="239"/>
        <end position="263"/>
    </location>
</feature>
<gene>
    <name evidence="3 6" type="primary">srh-227</name>
    <name evidence="2 5" type="synonym">srh-228</name>
    <name evidence="5" type="ORF">C35D6.1</name>
    <name evidence="6" type="ORF">C35D6.2</name>
    <name evidence="2" type="ORF">CELE_C35D6.1</name>
    <name evidence="3" type="ORF">CELE_C35D6.2</name>
</gene>
<reference evidence="3" key="2">
    <citation type="submission" date="2003-03" db="EMBL/GenBank/DDBJ databases">
        <authorList>
            <person name="Sulson J.E."/>
            <person name="Waterston R."/>
        </authorList>
    </citation>
    <scope>NUCLEOTIDE SEQUENCE</scope>
    <source>
        <strain evidence="3">Bristol N2</strain>
    </source>
</reference>
<feature type="transmembrane region" description="Helical" evidence="1">
    <location>
        <begin position="23"/>
        <end position="44"/>
    </location>
</feature>
<evidence type="ECO:0000313" key="5">
    <source>
        <dbReference type="WormBase" id="C35D6.1"/>
    </source>
</evidence>
<dbReference type="OrthoDB" id="5800592at2759"/>
<dbReference type="CTD" id="183232"/>
<dbReference type="Proteomes" id="UP000001940">
    <property type="component" value="Chromosome IV"/>
</dbReference>
<dbReference type="WormBase" id="C35D6.1">
    <property type="protein sequence ID" value="CE15681"/>
    <property type="gene ID" value="WBGene00005436"/>
    <property type="gene designation" value="srh-228"/>
</dbReference>
<dbReference type="PANTHER" id="PTHR22941:SF131">
    <property type="entry name" value="SERPENTINE RECEPTOR, CLASS H"/>
    <property type="match status" value="1"/>
</dbReference>
<dbReference type="KEGG" id="cel:CELE_C35D6.1"/>
<keyword evidence="3" id="KW-0675">Receptor</keyword>
<dbReference type="InterPro" id="IPR019422">
    <property type="entry name" value="7TM_GPCR_serpentine_rcpt_Srh"/>
</dbReference>
<keyword evidence="4" id="KW-1185">Reference proteome</keyword>
<dbReference type="RefSeq" id="NP_502947.1">
    <property type="nucleotide sequence ID" value="NM_070546.1"/>
</dbReference>
<dbReference type="AGR" id="WB:WBGene00005436"/>
<feature type="transmembrane region" description="Helical" evidence="1">
    <location>
        <begin position="99"/>
        <end position="118"/>
    </location>
</feature>
<feature type="transmembrane region" description="Helical" evidence="1">
    <location>
        <begin position="65"/>
        <end position="87"/>
    </location>
</feature>
<dbReference type="GeneID" id="183232"/>
<dbReference type="EMBL" id="BX284604">
    <property type="protein sequence ID" value="CAB05145.1"/>
    <property type="molecule type" value="Genomic_DNA"/>
</dbReference>
<keyword evidence="1" id="KW-0472">Membrane</keyword>
<proteinExistence type="predicted"/>
<dbReference type="CTD" id="183233"/>
<dbReference type="AGR" id="WB:WBGene00005435"/>
<feature type="transmembrane region" description="Helical" evidence="1">
    <location>
        <begin position="139"/>
        <end position="158"/>
    </location>
</feature>
<name>G5EBR2_CAEEL</name>
<dbReference type="WormBase" id="C35D6.2">
    <property type="protein sequence ID" value="CE15681"/>
    <property type="gene ID" value="WBGene00005435"/>
    <property type="gene designation" value="srh-227"/>
</dbReference>
<dbReference type="PANTHER" id="PTHR22941">
    <property type="entry name" value="SERPENTINE RECEPTOR"/>
    <property type="match status" value="1"/>
</dbReference>
<dbReference type="PIR" id="T19757">
    <property type="entry name" value="T19757"/>
</dbReference>
<dbReference type="InterPro" id="IPR053220">
    <property type="entry name" value="Nematode_rcpt-like_serp_H"/>
</dbReference>
<dbReference type="GeneID" id="183233"/>
<reference evidence="3" key="3">
    <citation type="submission" date="2024-10" db="EMBL/GenBank/DDBJ databases">
        <authorList>
            <consortium name="WormBase Consortium"/>
            <person name="WormBase"/>
        </authorList>
    </citation>
    <scope>NUCLEOTIDE SEQUENCE</scope>
    <source>
        <strain evidence="3">Bristol N2</strain>
    </source>
</reference>
<evidence type="ECO:0000256" key="1">
    <source>
        <dbReference type="SAM" id="Phobius"/>
    </source>
</evidence>
<evidence type="ECO:0000313" key="3">
    <source>
        <dbReference type="EMBL" id="CAB05145.1"/>
    </source>
</evidence>
<feature type="transmembrane region" description="Helical" evidence="1">
    <location>
        <begin position="195"/>
        <end position="218"/>
    </location>
</feature>
<evidence type="ECO:0000313" key="4">
    <source>
        <dbReference type="Proteomes" id="UP000001940"/>
    </source>
</evidence>
<dbReference type="RefSeq" id="NP_502946.1">
    <property type="nucleotide sequence ID" value="NM_070545.1"/>
</dbReference>
<dbReference type="Pfam" id="PF10318">
    <property type="entry name" value="7TM_GPCR_Srh"/>
    <property type="match status" value="1"/>
</dbReference>
<dbReference type="PaxDb" id="6239-C35D6.1"/>
<sequence length="336" mass="38583">MDTYCSPTYKNTYFDSPEFFVEALHAVGFFSIPVNVLGGYCILLKTPKEMSSVKWSLFNLQFTSFVLDLTLSFLCTAYIFVPVMAGYGVGIVDIDTAKYAYIIVTVVFITGCAIVVVVENRLFILLINPQIWKYARYPFLGFFYFTAVATFVPVYIGMAPGIEYKKEFVIESLPCLPDAVRALPLYLAVENKWQFLIWTVGESTLFCVTCLALFLQIYRALRKYGEVRSKQTLELQKRLFKAIFLQLAIPFSIISMPMIYYTYTPFFNAILNSIMFITVSSHGFISTIVMLIVQKPYREFILGGFEKFLRRKMPRDLDLARASNLVNSRVMTNQMF</sequence>
<reference evidence="3 4" key="1">
    <citation type="journal article" date="1998" name="Science">
        <title>Genome sequence of the nematode C. elegans: a platform for investigating biology.</title>
        <authorList>
            <consortium name="The C. elegans sequencing consortium"/>
            <person name="Sulson J.E."/>
            <person name="Waterston R."/>
        </authorList>
    </citation>
    <scope>NUCLEOTIDE SEQUENCE [LARGE SCALE GENOMIC DNA]</scope>
    <source>
        <strain evidence="3 4">Bristol N2</strain>
    </source>
</reference>
<dbReference type="HOGENOM" id="CLU_042960_1_1_1"/>
<dbReference type="AlphaFoldDB" id="G5EBR2"/>
<organism evidence="3 4">
    <name type="scientific">Caenorhabditis elegans</name>
    <dbReference type="NCBI Taxonomy" id="6239"/>
    <lineage>
        <taxon>Eukaryota</taxon>
        <taxon>Metazoa</taxon>
        <taxon>Ecdysozoa</taxon>
        <taxon>Nematoda</taxon>
        <taxon>Chromadorea</taxon>
        <taxon>Rhabditida</taxon>
        <taxon>Rhabditina</taxon>
        <taxon>Rhabditomorpha</taxon>
        <taxon>Rhabditoidea</taxon>
        <taxon>Rhabditidae</taxon>
        <taxon>Peloderinae</taxon>
        <taxon>Caenorhabditis</taxon>
    </lineage>
</organism>